<sequence>MKAAGDRSVAVDRNSGVVATGDSPQIYLSEPQPRAEPRSFSLHPPFGRLPRIIRGREDILHDLLGMLDAPPARPQVLHGLGGCGKTTVALGIARQAWERGHTVAWVSASEPDRLLLGMRELARRLGATEQEIKAAWSGEASPMDLIWDLLNAAARPWLLVFDEADDPTWLGGENGYPDDGTGWIRAGRGGLTLVTTRVSNRLVWGSEADMHPVATLDVQQAGALLMDLAPAAGVVAEALVLAERLGGLPLALTAAGSYLSQVGTGVGLLRPAHIRTFLQYDAALSAGGSALLDQQDERRHRRLVGHTWEMSLDHLEGQGLTQARSLMRLLSCFAVAPLPVAVLSPSASTVRSLEGLIHYGLVDVQDFAEGEGEDPVPALLVHRVVHDVNAAKLAESPTGTRHATWAEAATLLARAAAQAAPETSDGWPWWRLIGVHVAGLLTDLPVEVPQETLQNALRAGLRAYAYMSFSGESDTEAMAESLMARAAVLAADDPTRLAVEHRHTLSVLPCAEKYEVYARGLAAQEAVLGPEHPETLITRHNWVLHAWQHGLMADDVAELETRRLLEARSRVLGPADPYTILTHAELALMIGHRGHSEQAKAEYLQIIKHCGTSSELRDHRFLPNNIRHQLGHVLDEQAQYVEAERAYRSLIHDMEAAESLGGEYLRLRLALARNLREQGRRAESKAEYDAYMALLRELADTPAMLLLQARHEYAEILVEEGALAEAEAEYRAVLAERLPVMVPDDSVVLSERHCLAHCLEAQERYEEAERELAGIAAAFEAILGESSKEARSVRRCHARLLMTMDRLDEAERRYRAVLEDEDDSLSRYRLARILQRRGEFQEAAEHFRSVLAEETARLGAGHSDTLITRLHLAQVRHELGEVSGADAKAECQEIYDAHAGLADADPERTEMIEEVLTLFKDR</sequence>
<name>A0A9W6MBB0_9ACTN</name>
<evidence type="ECO:0008006" key="4">
    <source>
        <dbReference type="Google" id="ProtNLM"/>
    </source>
</evidence>
<dbReference type="Proteomes" id="UP001143474">
    <property type="component" value="Unassembled WGS sequence"/>
</dbReference>
<keyword evidence="3" id="KW-1185">Reference proteome</keyword>
<dbReference type="Gene3D" id="1.25.40.10">
    <property type="entry name" value="Tetratricopeptide repeat domain"/>
    <property type="match status" value="3"/>
</dbReference>
<evidence type="ECO:0000256" key="1">
    <source>
        <dbReference type="SAM" id="MobiDB-lite"/>
    </source>
</evidence>
<proteinExistence type="predicted"/>
<dbReference type="PANTHER" id="PTHR46082">
    <property type="entry name" value="ATP/GTP-BINDING PROTEIN-RELATED"/>
    <property type="match status" value="1"/>
</dbReference>
<dbReference type="PRINTS" id="PR00364">
    <property type="entry name" value="DISEASERSIST"/>
</dbReference>
<dbReference type="InterPro" id="IPR053137">
    <property type="entry name" value="NLR-like"/>
</dbReference>
<accession>A0A9W6MBB0</accession>
<dbReference type="PANTHER" id="PTHR46082:SF6">
    <property type="entry name" value="AAA+ ATPASE DOMAIN-CONTAINING PROTEIN-RELATED"/>
    <property type="match status" value="1"/>
</dbReference>
<dbReference type="Gene3D" id="3.40.50.300">
    <property type="entry name" value="P-loop containing nucleotide triphosphate hydrolases"/>
    <property type="match status" value="1"/>
</dbReference>
<protein>
    <recommendedName>
        <fullName evidence="4">Tetratricopeptide repeat protein</fullName>
    </recommendedName>
</protein>
<dbReference type="GO" id="GO:0043531">
    <property type="term" value="F:ADP binding"/>
    <property type="evidence" value="ECO:0007669"/>
    <property type="project" value="InterPro"/>
</dbReference>
<reference evidence="2" key="2">
    <citation type="submission" date="2023-01" db="EMBL/GenBank/DDBJ databases">
        <authorList>
            <person name="Sun Q."/>
            <person name="Evtushenko L."/>
        </authorList>
    </citation>
    <scope>NUCLEOTIDE SEQUENCE</scope>
    <source>
        <strain evidence="2">VKM Ac-2007</strain>
    </source>
</reference>
<dbReference type="SUPFAM" id="SSF48452">
    <property type="entry name" value="TPR-like"/>
    <property type="match status" value="2"/>
</dbReference>
<gene>
    <name evidence="2" type="ORF">GCM10017600_08880</name>
</gene>
<comment type="caution">
    <text evidence="2">The sequence shown here is derived from an EMBL/GenBank/DDBJ whole genome shotgun (WGS) entry which is preliminary data.</text>
</comment>
<dbReference type="RefSeq" id="WP_271216014.1">
    <property type="nucleotide sequence ID" value="NZ_BAAAVD010000006.1"/>
</dbReference>
<evidence type="ECO:0000313" key="2">
    <source>
        <dbReference type="EMBL" id="GLK07483.1"/>
    </source>
</evidence>
<organism evidence="2 3">
    <name type="scientific">Streptosporangium carneum</name>
    <dbReference type="NCBI Taxonomy" id="47481"/>
    <lineage>
        <taxon>Bacteria</taxon>
        <taxon>Bacillati</taxon>
        <taxon>Actinomycetota</taxon>
        <taxon>Actinomycetes</taxon>
        <taxon>Streptosporangiales</taxon>
        <taxon>Streptosporangiaceae</taxon>
        <taxon>Streptosporangium</taxon>
    </lineage>
</organism>
<dbReference type="AlphaFoldDB" id="A0A9W6MBB0"/>
<evidence type="ECO:0000313" key="3">
    <source>
        <dbReference type="Proteomes" id="UP001143474"/>
    </source>
</evidence>
<dbReference type="InterPro" id="IPR011990">
    <property type="entry name" value="TPR-like_helical_dom_sf"/>
</dbReference>
<reference evidence="2" key="1">
    <citation type="journal article" date="2014" name="Int. J. Syst. Evol. Microbiol.">
        <title>Complete genome sequence of Corynebacterium casei LMG S-19264T (=DSM 44701T), isolated from a smear-ripened cheese.</title>
        <authorList>
            <consortium name="US DOE Joint Genome Institute (JGI-PGF)"/>
            <person name="Walter F."/>
            <person name="Albersmeier A."/>
            <person name="Kalinowski J."/>
            <person name="Ruckert C."/>
        </authorList>
    </citation>
    <scope>NUCLEOTIDE SEQUENCE</scope>
    <source>
        <strain evidence="2">VKM Ac-2007</strain>
    </source>
</reference>
<feature type="region of interest" description="Disordered" evidence="1">
    <location>
        <begin position="1"/>
        <end position="41"/>
    </location>
</feature>
<dbReference type="InterPro" id="IPR027417">
    <property type="entry name" value="P-loop_NTPase"/>
</dbReference>
<dbReference type="EMBL" id="BSEV01000001">
    <property type="protein sequence ID" value="GLK07483.1"/>
    <property type="molecule type" value="Genomic_DNA"/>
</dbReference>
<dbReference type="SUPFAM" id="SSF52540">
    <property type="entry name" value="P-loop containing nucleoside triphosphate hydrolases"/>
    <property type="match status" value="1"/>
</dbReference>